<dbReference type="Pfam" id="PF18029">
    <property type="entry name" value="Glyoxalase_6"/>
    <property type="match status" value="1"/>
</dbReference>
<evidence type="ECO:0000259" key="1">
    <source>
        <dbReference type="PROSITE" id="PS51819"/>
    </source>
</evidence>
<proteinExistence type="predicted"/>
<dbReference type="InterPro" id="IPR029068">
    <property type="entry name" value="Glyas_Bleomycin-R_OHBP_Dase"/>
</dbReference>
<dbReference type="InterPro" id="IPR041581">
    <property type="entry name" value="Glyoxalase_6"/>
</dbReference>
<organism evidence="2 3">
    <name type="scientific">Lysinibacter cavernae</name>
    <dbReference type="NCBI Taxonomy" id="1640652"/>
    <lineage>
        <taxon>Bacteria</taxon>
        <taxon>Bacillati</taxon>
        <taxon>Actinomycetota</taxon>
        <taxon>Actinomycetes</taxon>
        <taxon>Micrococcales</taxon>
        <taxon>Microbacteriaceae</taxon>
        <taxon>Lysinibacter</taxon>
    </lineage>
</organism>
<dbReference type="RefSeq" id="WP_167148876.1">
    <property type="nucleotide sequence ID" value="NZ_JAAMOX010000001.1"/>
</dbReference>
<reference evidence="2 3" key="1">
    <citation type="submission" date="2020-02" db="EMBL/GenBank/DDBJ databases">
        <title>Sequencing the genomes of 1000 actinobacteria strains.</title>
        <authorList>
            <person name="Klenk H.-P."/>
        </authorList>
    </citation>
    <scope>NUCLEOTIDE SEQUENCE [LARGE SCALE GENOMIC DNA]</scope>
    <source>
        <strain evidence="2 3">DSM 27960</strain>
    </source>
</reference>
<dbReference type="Gene3D" id="3.10.180.10">
    <property type="entry name" value="2,3-Dihydroxybiphenyl 1,2-Dioxygenase, domain 1"/>
    <property type="match status" value="1"/>
</dbReference>
<dbReference type="PROSITE" id="PS51819">
    <property type="entry name" value="VOC"/>
    <property type="match status" value="1"/>
</dbReference>
<dbReference type="PANTHER" id="PTHR35908:SF1">
    <property type="entry name" value="CONSERVED PROTEIN"/>
    <property type="match status" value="1"/>
</dbReference>
<feature type="domain" description="VOC" evidence="1">
    <location>
        <begin position="6"/>
        <end position="128"/>
    </location>
</feature>
<dbReference type="AlphaFoldDB" id="A0A7X5R0S1"/>
<evidence type="ECO:0000313" key="2">
    <source>
        <dbReference type="EMBL" id="NIH53342.1"/>
    </source>
</evidence>
<protein>
    <recommendedName>
        <fullName evidence="1">VOC domain-containing protein</fullName>
    </recommendedName>
</protein>
<accession>A0A7X5R0S1</accession>
<dbReference type="CDD" id="cd06587">
    <property type="entry name" value="VOC"/>
    <property type="match status" value="1"/>
</dbReference>
<dbReference type="SUPFAM" id="SSF54593">
    <property type="entry name" value="Glyoxalase/Bleomycin resistance protein/Dihydroxybiphenyl dioxygenase"/>
    <property type="match status" value="1"/>
</dbReference>
<evidence type="ECO:0000313" key="3">
    <source>
        <dbReference type="Proteomes" id="UP000541033"/>
    </source>
</evidence>
<dbReference type="PANTHER" id="PTHR35908">
    <property type="entry name" value="HYPOTHETICAL FUSION PROTEIN"/>
    <property type="match status" value="1"/>
</dbReference>
<name>A0A7X5R0S1_9MICO</name>
<dbReference type="EMBL" id="JAAMOX010000001">
    <property type="protein sequence ID" value="NIH53342.1"/>
    <property type="molecule type" value="Genomic_DNA"/>
</dbReference>
<gene>
    <name evidence="2" type="ORF">FHX76_001210</name>
</gene>
<dbReference type="InterPro" id="IPR037523">
    <property type="entry name" value="VOC_core"/>
</dbReference>
<comment type="caution">
    <text evidence="2">The sequence shown here is derived from an EMBL/GenBank/DDBJ whole genome shotgun (WGS) entry which is preliminary data.</text>
</comment>
<keyword evidence="3" id="KW-1185">Reference proteome</keyword>
<dbReference type="Proteomes" id="UP000541033">
    <property type="component" value="Unassembled WGS sequence"/>
</dbReference>
<sequence length="129" mass="13945">MTAIGTLQYPVLDCEDALELAEFYQNLIGGEIVASEDDTGWVELIGGAGGNIAFQRIDDFVPATWPGGQHPAQAHFDVVVKDIDWSEAAVIACGARTTGHPIVPLGEPTPHFRVYLDPASHPFCLVWND</sequence>